<gene>
    <name evidence="3" type="ORF">OESDEN_10694</name>
</gene>
<keyword evidence="2" id="KW-1133">Transmembrane helix</keyword>
<dbReference type="EMBL" id="KN554155">
    <property type="protein sequence ID" value="KHJ89481.1"/>
    <property type="molecule type" value="Genomic_DNA"/>
</dbReference>
<evidence type="ECO:0000313" key="3">
    <source>
        <dbReference type="EMBL" id="KHJ89481.1"/>
    </source>
</evidence>
<dbReference type="Proteomes" id="UP000053660">
    <property type="component" value="Unassembled WGS sequence"/>
</dbReference>
<evidence type="ECO:0000256" key="1">
    <source>
        <dbReference type="SAM" id="MobiDB-lite"/>
    </source>
</evidence>
<evidence type="ECO:0000313" key="4">
    <source>
        <dbReference type="Proteomes" id="UP000053660"/>
    </source>
</evidence>
<feature type="compositionally biased region" description="Basic and acidic residues" evidence="1">
    <location>
        <begin position="10"/>
        <end position="22"/>
    </location>
</feature>
<dbReference type="AlphaFoldDB" id="A0A0B1SZY3"/>
<feature type="region of interest" description="Disordered" evidence="1">
    <location>
        <begin position="1"/>
        <end position="22"/>
    </location>
</feature>
<accession>A0A0B1SZY3</accession>
<sequence length="193" mass="22396">MSQSTTRSNKKNDTMNDKRELDDNELDFEKLSTKDILDWILARNKDPVITRLIQALSTRLSDQMADGVEAERSVVIYGLEESSEERPSAKQSDDEKRVGDILDTLGVQCRPLDVHRMGKFDNSKKRLMLMGGRKYEISVEDHIFAALQIFLDIVYIWMLLYSDRAIKFRKRMFGSFYPACNMALDDIVEFLVR</sequence>
<protein>
    <submittedName>
        <fullName evidence="3">Uncharacterized protein</fullName>
    </submittedName>
</protein>
<name>A0A0B1SZY3_OESDE</name>
<keyword evidence="2" id="KW-0472">Membrane</keyword>
<reference evidence="3 4" key="1">
    <citation type="submission" date="2014-03" db="EMBL/GenBank/DDBJ databases">
        <title>Draft genome of the hookworm Oesophagostomum dentatum.</title>
        <authorList>
            <person name="Mitreva M."/>
        </authorList>
    </citation>
    <scope>NUCLEOTIDE SEQUENCE [LARGE SCALE GENOMIC DNA]</scope>
    <source>
        <strain evidence="3 4">OD-Hann</strain>
    </source>
</reference>
<organism evidence="3 4">
    <name type="scientific">Oesophagostomum dentatum</name>
    <name type="common">Nodular worm</name>
    <dbReference type="NCBI Taxonomy" id="61180"/>
    <lineage>
        <taxon>Eukaryota</taxon>
        <taxon>Metazoa</taxon>
        <taxon>Ecdysozoa</taxon>
        <taxon>Nematoda</taxon>
        <taxon>Chromadorea</taxon>
        <taxon>Rhabditida</taxon>
        <taxon>Rhabditina</taxon>
        <taxon>Rhabditomorpha</taxon>
        <taxon>Strongyloidea</taxon>
        <taxon>Strongylidae</taxon>
        <taxon>Oesophagostomum</taxon>
    </lineage>
</organism>
<proteinExistence type="predicted"/>
<dbReference type="OrthoDB" id="5901239at2759"/>
<keyword evidence="2" id="KW-0812">Transmembrane</keyword>
<keyword evidence="4" id="KW-1185">Reference proteome</keyword>
<evidence type="ECO:0000256" key="2">
    <source>
        <dbReference type="SAM" id="Phobius"/>
    </source>
</evidence>
<feature type="transmembrane region" description="Helical" evidence="2">
    <location>
        <begin position="143"/>
        <end position="162"/>
    </location>
</feature>